<dbReference type="Proteomes" id="UP001139721">
    <property type="component" value="Unassembled WGS sequence"/>
</dbReference>
<gene>
    <name evidence="2" type="ORF">LOX96_02195</name>
</gene>
<dbReference type="SUPFAM" id="SSF53790">
    <property type="entry name" value="Tetrapyrrole methylase"/>
    <property type="match status" value="1"/>
</dbReference>
<reference evidence="2" key="1">
    <citation type="submission" date="2021-11" db="EMBL/GenBank/DDBJ databases">
        <title>Legionella maioricencis sp. nov., a new species isolated from hot water samples in Mallorca.</title>
        <authorList>
            <person name="Crespi S."/>
            <person name="Drasar V."/>
            <person name="Salva-Serra F."/>
            <person name="Jaen-Luchoro D."/>
            <person name="Pineiro-Iglesias B."/>
            <person name="Aliaga F."/>
            <person name="Fernandez-Juarez V."/>
            <person name="Coll G."/>
            <person name="Moore E.R.B."/>
            <person name="Bennasar-Figueras A."/>
        </authorList>
    </citation>
    <scope>NUCLEOTIDE SEQUENCE</scope>
    <source>
        <strain evidence="2">HCPI-6</strain>
    </source>
</reference>
<dbReference type="RefSeq" id="WP_250420715.1">
    <property type="nucleotide sequence ID" value="NZ_JAJKBJ010000001.1"/>
</dbReference>
<dbReference type="GO" id="GO:0008168">
    <property type="term" value="F:methyltransferase activity"/>
    <property type="evidence" value="ECO:0007669"/>
    <property type="project" value="UniProtKB-KW"/>
</dbReference>
<keyword evidence="2" id="KW-0808">Transferase</keyword>
<dbReference type="EMBL" id="JAJKBJ010000001">
    <property type="protein sequence ID" value="MCL9682894.1"/>
    <property type="molecule type" value="Genomic_DNA"/>
</dbReference>
<dbReference type="InterPro" id="IPR000878">
    <property type="entry name" value="4pyrrol_Mease"/>
</dbReference>
<evidence type="ECO:0000259" key="1">
    <source>
        <dbReference type="Pfam" id="PF00590"/>
    </source>
</evidence>
<evidence type="ECO:0000313" key="2">
    <source>
        <dbReference type="EMBL" id="MCL9682894.1"/>
    </source>
</evidence>
<protein>
    <submittedName>
        <fullName evidence="2">SAM-dependent methyltransferase</fullName>
    </submittedName>
</protein>
<dbReference type="GO" id="GO:0032259">
    <property type="term" value="P:methylation"/>
    <property type="evidence" value="ECO:0007669"/>
    <property type="project" value="UniProtKB-KW"/>
</dbReference>
<feature type="domain" description="Tetrapyrrole methylase" evidence="1">
    <location>
        <begin position="3"/>
        <end position="208"/>
    </location>
</feature>
<accession>A0A9X2I8P0</accession>
<keyword evidence="3" id="KW-1185">Reference proteome</keyword>
<proteinExistence type="predicted"/>
<comment type="caution">
    <text evidence="2">The sequence shown here is derived from an EMBL/GenBank/DDBJ whole genome shotgun (WGS) entry which is preliminary data.</text>
</comment>
<dbReference type="InterPro" id="IPR014777">
    <property type="entry name" value="4pyrrole_Mease_sub1"/>
</dbReference>
<evidence type="ECO:0000313" key="3">
    <source>
        <dbReference type="Proteomes" id="UP001139721"/>
    </source>
</evidence>
<organism evidence="2 3">
    <name type="scientific">Legionella maioricensis</name>
    <dbReference type="NCBI Taxonomy" id="2896528"/>
    <lineage>
        <taxon>Bacteria</taxon>
        <taxon>Pseudomonadati</taxon>
        <taxon>Pseudomonadota</taxon>
        <taxon>Gammaproteobacteria</taxon>
        <taxon>Legionellales</taxon>
        <taxon>Legionellaceae</taxon>
        <taxon>Legionella</taxon>
    </lineage>
</organism>
<name>A0A9X2I8P0_9GAMM</name>
<dbReference type="Pfam" id="PF00590">
    <property type="entry name" value="TP_methylase"/>
    <property type="match status" value="1"/>
</dbReference>
<dbReference type="Gene3D" id="3.40.1010.10">
    <property type="entry name" value="Cobalt-precorrin-4 Transmethylase, Domain 1"/>
    <property type="match status" value="1"/>
</dbReference>
<dbReference type="AlphaFoldDB" id="A0A9X2I8P0"/>
<dbReference type="CDD" id="cd19916">
    <property type="entry name" value="OphMA_like"/>
    <property type="match status" value="1"/>
</dbReference>
<dbReference type="InterPro" id="IPR035996">
    <property type="entry name" value="4pyrrol_Methylase_sf"/>
</dbReference>
<sequence>MHKLIVVGSGIKSVAHLTEETKRIIQNSDKVLYLVNEELLKQWIVRESKSAESLEPIYFNSTKRIDAYTNITSEIVRSYYQYTNLCVVFYGHPTVFAESALQAVKIIQAEKGNAIVLPAISSMDCLFSDLQIDPGAQGCFSIDATELLIYERKLDIQSHAILWQIANLGMFNRQKTIKLNVLKDYLSNYYSNEQQICLYEAALYPTQKPRIEWLKLSSLEEVEINPISSLYIPPSPTTKLSTKYIELLEIDLDNFKLSTETHAAPK</sequence>
<keyword evidence="2" id="KW-0489">Methyltransferase</keyword>